<reference evidence="6" key="1">
    <citation type="submission" date="2019-06" db="EMBL/GenBank/DDBJ databases">
        <authorList>
            <person name="Zheng W."/>
        </authorList>
    </citation>
    <scope>NUCLEOTIDE SEQUENCE</scope>
    <source>
        <strain evidence="6">QDHG01</strain>
    </source>
</reference>
<keyword evidence="2 5" id="KW-0812">Transmembrane</keyword>
<evidence type="ECO:0000256" key="4">
    <source>
        <dbReference type="ARBA" id="ARBA00023136"/>
    </source>
</evidence>
<dbReference type="PANTHER" id="PTHR23291:SF112">
    <property type="entry name" value="GROWTH HORMONE-INDUCIBLE TRANSMEMBRANE PROTEIN"/>
    <property type="match status" value="1"/>
</dbReference>
<evidence type="ECO:0000313" key="6">
    <source>
        <dbReference type="EMBL" id="TNV77242.1"/>
    </source>
</evidence>
<evidence type="ECO:0008006" key="8">
    <source>
        <dbReference type="Google" id="ProtNLM"/>
    </source>
</evidence>
<keyword evidence="3 5" id="KW-1133">Transmembrane helix</keyword>
<feature type="transmembrane region" description="Helical" evidence="5">
    <location>
        <begin position="63"/>
        <end position="87"/>
    </location>
</feature>
<organism evidence="6 7">
    <name type="scientific">Halteria grandinella</name>
    <dbReference type="NCBI Taxonomy" id="5974"/>
    <lineage>
        <taxon>Eukaryota</taxon>
        <taxon>Sar</taxon>
        <taxon>Alveolata</taxon>
        <taxon>Ciliophora</taxon>
        <taxon>Intramacronucleata</taxon>
        <taxon>Spirotrichea</taxon>
        <taxon>Stichotrichia</taxon>
        <taxon>Sporadotrichida</taxon>
        <taxon>Halteriidae</taxon>
        <taxon>Halteria</taxon>
    </lineage>
</organism>
<accession>A0A8J8NKJ2</accession>
<keyword evidence="7" id="KW-1185">Reference proteome</keyword>
<evidence type="ECO:0000256" key="5">
    <source>
        <dbReference type="RuleBase" id="RU004379"/>
    </source>
</evidence>
<proteinExistence type="inferred from homology"/>
<protein>
    <recommendedName>
        <fullName evidence="8">BAX inhibitor</fullName>
    </recommendedName>
</protein>
<comment type="similarity">
    <text evidence="5">Belongs to the BI1 family.</text>
</comment>
<comment type="caution">
    <text evidence="5">Lacks conserved residue(s) required for the propagation of feature annotation.</text>
</comment>
<keyword evidence="4 5" id="KW-0472">Membrane</keyword>
<dbReference type="OrthoDB" id="1277691at2759"/>
<feature type="transmembrane region" description="Helical" evidence="5">
    <location>
        <begin position="93"/>
        <end position="112"/>
    </location>
</feature>
<feature type="transmembrane region" description="Helical" evidence="5">
    <location>
        <begin position="12"/>
        <end position="30"/>
    </location>
</feature>
<comment type="caution">
    <text evidence="6">The sequence shown here is derived from an EMBL/GenBank/DDBJ whole genome shotgun (WGS) entry which is preliminary data.</text>
</comment>
<dbReference type="Pfam" id="PF01027">
    <property type="entry name" value="Bax1-I"/>
    <property type="match status" value="1"/>
</dbReference>
<feature type="transmembrane region" description="Helical" evidence="5">
    <location>
        <begin position="36"/>
        <end position="56"/>
    </location>
</feature>
<comment type="subcellular location">
    <subcellularLocation>
        <location evidence="1">Membrane</location>
        <topology evidence="1">Multi-pass membrane protein</topology>
    </subcellularLocation>
</comment>
<dbReference type="AlphaFoldDB" id="A0A8J8NKJ2"/>
<evidence type="ECO:0000313" key="7">
    <source>
        <dbReference type="Proteomes" id="UP000785679"/>
    </source>
</evidence>
<dbReference type="PANTHER" id="PTHR23291">
    <property type="entry name" value="BAX INHIBITOR-RELATED"/>
    <property type="match status" value="1"/>
</dbReference>
<sequence length="155" mass="17258">MTRYENTVLKHSMWAAFLGTMALSMVPLINMASMPVIFDALMATGFTMGGLGIVAYNAPSEEFLKWGGCLGMACAGMIGISLMSMFYPSPALFNLWLYGGLVLFGAFTLYDIQKLIWKAKTMPKWDPINESLGIYLDAINLFQHFLIIFMGNKKK</sequence>
<name>A0A8J8NKJ2_HALGN</name>
<evidence type="ECO:0000256" key="3">
    <source>
        <dbReference type="ARBA" id="ARBA00022989"/>
    </source>
</evidence>
<dbReference type="Proteomes" id="UP000785679">
    <property type="component" value="Unassembled WGS sequence"/>
</dbReference>
<dbReference type="EMBL" id="RRYP01012246">
    <property type="protein sequence ID" value="TNV77242.1"/>
    <property type="molecule type" value="Genomic_DNA"/>
</dbReference>
<dbReference type="InterPro" id="IPR006214">
    <property type="entry name" value="Bax_inhibitor_1-related"/>
</dbReference>
<gene>
    <name evidence="6" type="ORF">FGO68_gene1055</name>
</gene>
<evidence type="ECO:0000256" key="1">
    <source>
        <dbReference type="ARBA" id="ARBA00004141"/>
    </source>
</evidence>
<evidence type="ECO:0000256" key="2">
    <source>
        <dbReference type="ARBA" id="ARBA00022692"/>
    </source>
</evidence>
<dbReference type="GO" id="GO:0005743">
    <property type="term" value="C:mitochondrial inner membrane"/>
    <property type="evidence" value="ECO:0007669"/>
    <property type="project" value="TreeGrafter"/>
</dbReference>